<comment type="caution">
    <text evidence="2">The sequence shown here is derived from an EMBL/GenBank/DDBJ whole genome shotgun (WGS) entry which is preliminary data.</text>
</comment>
<feature type="chain" id="PRO_5021923255" evidence="1">
    <location>
        <begin position="24"/>
        <end position="117"/>
    </location>
</feature>
<reference evidence="2 3" key="1">
    <citation type="submission" date="2019-06" db="EMBL/GenBank/DDBJ databases">
        <title>Genomic Encyclopedia of Archaeal and Bacterial Type Strains, Phase II (KMG-II): from individual species to whole genera.</title>
        <authorList>
            <person name="Goeker M."/>
        </authorList>
    </citation>
    <scope>NUCLEOTIDE SEQUENCE [LARGE SCALE GENOMIC DNA]</scope>
    <source>
        <strain evidence="2 3">DSM 7270</strain>
    </source>
</reference>
<dbReference type="InterPro" id="IPR045503">
    <property type="entry name" value="DUF6488"/>
</dbReference>
<name>A0A543KW17_9BURK</name>
<protein>
    <submittedName>
        <fullName evidence="2">Uncharacterized protein</fullName>
    </submittedName>
</protein>
<dbReference type="Pfam" id="PF20098">
    <property type="entry name" value="DUF6488"/>
    <property type="match status" value="1"/>
</dbReference>
<evidence type="ECO:0000313" key="3">
    <source>
        <dbReference type="Proteomes" id="UP000316993"/>
    </source>
</evidence>
<dbReference type="AlphaFoldDB" id="A0A543KW17"/>
<feature type="signal peptide" evidence="1">
    <location>
        <begin position="1"/>
        <end position="23"/>
    </location>
</feature>
<gene>
    <name evidence="2" type="ORF">BDD18_3910</name>
</gene>
<accession>A0A543KW17</accession>
<evidence type="ECO:0000256" key="1">
    <source>
        <dbReference type="SAM" id="SignalP"/>
    </source>
</evidence>
<proteinExistence type="predicted"/>
<dbReference type="EMBL" id="VFPV01000004">
    <property type="protein sequence ID" value="TQM99259.1"/>
    <property type="molecule type" value="Genomic_DNA"/>
</dbReference>
<organism evidence="2 3">
    <name type="scientific">Acidovorax temperans</name>
    <dbReference type="NCBI Taxonomy" id="80878"/>
    <lineage>
        <taxon>Bacteria</taxon>
        <taxon>Pseudomonadati</taxon>
        <taxon>Pseudomonadota</taxon>
        <taxon>Betaproteobacteria</taxon>
        <taxon>Burkholderiales</taxon>
        <taxon>Comamonadaceae</taxon>
        <taxon>Acidovorax</taxon>
    </lineage>
</organism>
<keyword evidence="1" id="KW-0732">Signal</keyword>
<dbReference type="Proteomes" id="UP000316993">
    <property type="component" value="Unassembled WGS sequence"/>
</dbReference>
<dbReference type="RefSeq" id="WP_142085336.1">
    <property type="nucleotide sequence ID" value="NZ_VFPV01000004.1"/>
</dbReference>
<sequence>MKSFIIIAASLLSTLAFAPQAQAGEGGSCHFHGNKPVSEAAVIDCANQRRDSLVKSGKLENSWSKVQHSKMEQIDGSKGKEWKLTYQNAAATDKAKQNLYMFYALAGHFIAANHTGK</sequence>
<evidence type="ECO:0000313" key="2">
    <source>
        <dbReference type="EMBL" id="TQM99259.1"/>
    </source>
</evidence>